<dbReference type="InterPro" id="IPR010921">
    <property type="entry name" value="Trp_repressor/repl_initiator"/>
</dbReference>
<reference evidence="14 15" key="1">
    <citation type="submission" date="2018-06" db="EMBL/GenBank/DDBJ databases">
        <title>Lujinxingia sediminis gen. nov. sp. nov., a new facultative anaerobic member of the class Deltaproteobacteria, and proposal of Lujinxingaceae fam. nov.</title>
        <authorList>
            <person name="Guo L.-Y."/>
            <person name="Li C.-M."/>
            <person name="Wang S."/>
            <person name="Du Z.-J."/>
        </authorList>
    </citation>
    <scope>NUCLEOTIDE SEQUENCE [LARGE SCALE GENOMIC DNA]</scope>
    <source>
        <strain evidence="14 15">FA350</strain>
    </source>
</reference>
<dbReference type="GO" id="GO:0003688">
    <property type="term" value="F:DNA replication origin binding"/>
    <property type="evidence" value="ECO:0007669"/>
    <property type="project" value="UniProtKB-UniRule"/>
</dbReference>
<feature type="binding site" evidence="8">
    <location>
        <position position="231"/>
    </location>
    <ligand>
        <name>ATP</name>
        <dbReference type="ChEBI" id="CHEBI:30616"/>
    </ligand>
</feature>
<keyword evidence="15" id="KW-1185">Reference proteome</keyword>
<dbReference type="InterPro" id="IPR027417">
    <property type="entry name" value="P-loop_NTPase"/>
</dbReference>
<dbReference type="PANTHER" id="PTHR30050:SF2">
    <property type="entry name" value="CHROMOSOMAL REPLICATION INITIATOR PROTEIN DNAA"/>
    <property type="match status" value="1"/>
</dbReference>
<evidence type="ECO:0000256" key="11">
    <source>
        <dbReference type="RuleBase" id="RU004227"/>
    </source>
</evidence>
<evidence type="ECO:0000256" key="3">
    <source>
        <dbReference type="ARBA" id="ARBA00022705"/>
    </source>
</evidence>
<evidence type="ECO:0000256" key="9">
    <source>
        <dbReference type="NCBIfam" id="TIGR00362"/>
    </source>
</evidence>
<dbReference type="NCBIfam" id="TIGR00362">
    <property type="entry name" value="DnaA"/>
    <property type="match status" value="1"/>
</dbReference>
<proteinExistence type="inferred from homology"/>
<sequence length="523" mass="58912">MISVARARYVALVLLVFTVLFVSYWPSSMSEIWQAALCDLKEKTSSHNYESWFQNIKCRRREGRQFFLEVRDEFQKAWVEENYLDLIEDSLVTVTGASVEITLDAESTYASKAQHDDVGGAFQIDVEDEPVAARMARMPEEMGRVQMPAMSWDAPAAPEAFGDLADFDATQPAPKAFEERLVEAGLNPRHDFEEFVVGGSNQFVHAACSAVAENPGKSYNPLFIFGGVGLGKTHLLHAVGIEAMKANPQARVVTMSAEEFMNELITSLRQKKMNAFRTQFRNNCDVLLIDDIQFIAGKDSTQEEFFHTFNALYHSGKQIVVTSDKLPRDLPGIEERLRSRFSWGLCADIQPPEMETRIAILEKKAEADGIELSKEMAILLASSIRSNVRELEGTLIRLGAQASLLGQPMSMELARQMLDRMDIDQRNQVNTPRIIEVVAREYGISPVDIRGKRRTRAISKPRQYAMYLARKHTDDSYPRLGDEFGGKDHTTVLAAFKKIDELIEAKDPEMCSIIDRLENLLLG</sequence>
<dbReference type="Proteomes" id="UP000249799">
    <property type="component" value="Chromosome"/>
</dbReference>
<gene>
    <name evidence="8" type="primary">dnaA</name>
    <name evidence="14" type="ORF">DN745_00005</name>
</gene>
<evidence type="ECO:0000256" key="2">
    <source>
        <dbReference type="ARBA" id="ARBA00022490"/>
    </source>
</evidence>
<dbReference type="FunFam" id="3.40.50.300:FF:000668">
    <property type="entry name" value="Chromosomal replication initiator protein DnaA"/>
    <property type="match status" value="1"/>
</dbReference>
<evidence type="ECO:0000256" key="8">
    <source>
        <dbReference type="HAMAP-Rule" id="MF_00377"/>
    </source>
</evidence>
<dbReference type="InterPro" id="IPR003593">
    <property type="entry name" value="AAA+_ATPase"/>
</dbReference>
<feature type="binding site" evidence="8">
    <location>
        <position position="233"/>
    </location>
    <ligand>
        <name>ATP</name>
        <dbReference type="ChEBI" id="CHEBI:30616"/>
    </ligand>
</feature>
<dbReference type="GO" id="GO:0006275">
    <property type="term" value="P:regulation of DNA replication"/>
    <property type="evidence" value="ECO:0007669"/>
    <property type="project" value="UniProtKB-UniRule"/>
</dbReference>
<dbReference type="CDD" id="cd06571">
    <property type="entry name" value="Bac_DnaA_C"/>
    <property type="match status" value="1"/>
</dbReference>
<keyword evidence="4 8" id="KW-0547">Nucleotide-binding</keyword>
<keyword evidence="7 8" id="KW-0238">DNA-binding</keyword>
<comment type="subunit">
    <text evidence="8">Oligomerizes as a right-handed, spiral filament on DNA at oriC.</text>
</comment>
<comment type="function">
    <text evidence="8 10">Plays an essential role in the initiation and regulation of chromosomal replication. ATP-DnaA binds to the origin of replication (oriC) to initiate formation of the DNA replication initiation complex once per cell cycle. Binds the DnaA box (a 9 base pair repeat at the origin) and separates the double-stranded (ds)DNA. Forms a right-handed helical filament on oriC DNA; dsDNA binds to the exterior of the filament while single-stranded (ss)DNA is stabiized in the filament's interior. The ATP-DnaA-oriC complex binds and stabilizes one strand of the AT-rich DNA unwinding element (DUE), permitting loading of DNA polymerase. After initiation quickly degrades to an ADP-DnaA complex that is not apt for DNA replication. Binds acidic phospholipids.</text>
</comment>
<evidence type="ECO:0000256" key="6">
    <source>
        <dbReference type="ARBA" id="ARBA00023121"/>
    </source>
</evidence>
<dbReference type="GO" id="GO:0005886">
    <property type="term" value="C:plasma membrane"/>
    <property type="evidence" value="ECO:0007669"/>
    <property type="project" value="TreeGrafter"/>
</dbReference>
<dbReference type="SUPFAM" id="SSF48295">
    <property type="entry name" value="TrpR-like"/>
    <property type="match status" value="1"/>
</dbReference>
<dbReference type="CDD" id="cd00009">
    <property type="entry name" value="AAA"/>
    <property type="match status" value="1"/>
</dbReference>
<feature type="binding site" evidence="8">
    <location>
        <position position="229"/>
    </location>
    <ligand>
        <name>ATP</name>
        <dbReference type="ChEBI" id="CHEBI:30616"/>
    </ligand>
</feature>
<dbReference type="Gene3D" id="1.10.1750.10">
    <property type="match status" value="1"/>
</dbReference>
<dbReference type="GO" id="GO:0005737">
    <property type="term" value="C:cytoplasm"/>
    <property type="evidence" value="ECO:0007669"/>
    <property type="project" value="UniProtKB-SubCell"/>
</dbReference>
<dbReference type="Pfam" id="PF08299">
    <property type="entry name" value="Bac_DnaA_C"/>
    <property type="match status" value="1"/>
</dbReference>
<dbReference type="GO" id="GO:0006270">
    <property type="term" value="P:DNA replication initiation"/>
    <property type="evidence" value="ECO:0007669"/>
    <property type="project" value="UniProtKB-UniRule"/>
</dbReference>
<feature type="domain" description="AAA+ ATPase" evidence="12">
    <location>
        <begin position="218"/>
        <end position="347"/>
    </location>
</feature>
<dbReference type="PROSITE" id="PS01008">
    <property type="entry name" value="DNAA"/>
    <property type="match status" value="1"/>
</dbReference>
<comment type="domain">
    <text evidence="8">Domain I is involved in oligomerization and binding regulators, domain II is flexibile and of varying length in different bacteria, domain III forms the AAA+ region, while domain IV binds dsDNA.</text>
</comment>
<feature type="binding site" evidence="8">
    <location>
        <position position="232"/>
    </location>
    <ligand>
        <name>ATP</name>
        <dbReference type="ChEBI" id="CHEBI:30616"/>
    </ligand>
</feature>
<dbReference type="Gene3D" id="3.30.300.180">
    <property type="match status" value="1"/>
</dbReference>
<dbReference type="InterPro" id="IPR038454">
    <property type="entry name" value="DnaA_N_sf"/>
</dbReference>
<dbReference type="AlphaFoldDB" id="A0A2Z4FFW8"/>
<dbReference type="Gene3D" id="3.40.50.300">
    <property type="entry name" value="P-loop containing nucleotide triphosphate hydrolases"/>
    <property type="match status" value="1"/>
</dbReference>
<name>A0A2Z4FFW8_9DELT</name>
<keyword evidence="3 8" id="KW-0235">DNA replication</keyword>
<dbReference type="KEGG" id="bsed:DN745_00005"/>
<dbReference type="OrthoDB" id="9807019at2"/>
<comment type="similarity">
    <text evidence="1 8 11">Belongs to the DnaA family.</text>
</comment>
<dbReference type="InterPro" id="IPR024633">
    <property type="entry name" value="DnaA_N_dom"/>
</dbReference>
<evidence type="ECO:0000256" key="5">
    <source>
        <dbReference type="ARBA" id="ARBA00022840"/>
    </source>
</evidence>
<dbReference type="InterPro" id="IPR001957">
    <property type="entry name" value="Chromosome_initiator_DnaA"/>
</dbReference>
<feature type="region of interest" description="Domain I, interacts with DnaA modulators" evidence="8">
    <location>
        <begin position="1"/>
        <end position="150"/>
    </location>
</feature>
<dbReference type="Pfam" id="PF11638">
    <property type="entry name" value="DnaA_N"/>
    <property type="match status" value="1"/>
</dbReference>
<keyword evidence="6 8" id="KW-0446">Lipid-binding</keyword>
<dbReference type="GO" id="GO:0005524">
    <property type="term" value="F:ATP binding"/>
    <property type="evidence" value="ECO:0007669"/>
    <property type="project" value="UniProtKB-UniRule"/>
</dbReference>
<dbReference type="HAMAP" id="MF_00377">
    <property type="entry name" value="DnaA_bact"/>
    <property type="match status" value="1"/>
</dbReference>
<dbReference type="EMBL" id="CP030032">
    <property type="protein sequence ID" value="AWV87800.1"/>
    <property type="molecule type" value="Genomic_DNA"/>
</dbReference>
<dbReference type="Pfam" id="PF00308">
    <property type="entry name" value="Bac_DnaA"/>
    <property type="match status" value="1"/>
</dbReference>
<dbReference type="InterPro" id="IPR013317">
    <property type="entry name" value="DnaA_dom"/>
</dbReference>
<dbReference type="SUPFAM" id="SSF52540">
    <property type="entry name" value="P-loop containing nucleoside triphosphate hydrolases"/>
    <property type="match status" value="1"/>
</dbReference>
<dbReference type="Gene3D" id="1.10.8.60">
    <property type="match status" value="1"/>
</dbReference>
<evidence type="ECO:0000259" key="13">
    <source>
        <dbReference type="SMART" id="SM00760"/>
    </source>
</evidence>
<dbReference type="GO" id="GO:0008289">
    <property type="term" value="F:lipid binding"/>
    <property type="evidence" value="ECO:0007669"/>
    <property type="project" value="UniProtKB-KW"/>
</dbReference>
<evidence type="ECO:0000259" key="12">
    <source>
        <dbReference type="SMART" id="SM00382"/>
    </source>
</evidence>
<evidence type="ECO:0000256" key="1">
    <source>
        <dbReference type="ARBA" id="ARBA00006583"/>
    </source>
</evidence>
<dbReference type="SMART" id="SM00760">
    <property type="entry name" value="Bac_DnaA_C"/>
    <property type="match status" value="1"/>
</dbReference>
<evidence type="ECO:0000256" key="4">
    <source>
        <dbReference type="ARBA" id="ARBA00022741"/>
    </source>
</evidence>
<evidence type="ECO:0000256" key="7">
    <source>
        <dbReference type="ARBA" id="ARBA00023125"/>
    </source>
</evidence>
<evidence type="ECO:0000313" key="15">
    <source>
        <dbReference type="Proteomes" id="UP000249799"/>
    </source>
</evidence>
<dbReference type="PANTHER" id="PTHR30050">
    <property type="entry name" value="CHROMOSOMAL REPLICATION INITIATOR PROTEIN DNAA"/>
    <property type="match status" value="1"/>
</dbReference>
<dbReference type="SMART" id="SM00382">
    <property type="entry name" value="AAA"/>
    <property type="match status" value="1"/>
</dbReference>
<dbReference type="InterPro" id="IPR018312">
    <property type="entry name" value="Chromosome_initiator_DnaA_CS"/>
</dbReference>
<evidence type="ECO:0000256" key="10">
    <source>
        <dbReference type="RuleBase" id="RU000577"/>
    </source>
</evidence>
<feature type="domain" description="Chromosomal replication initiator DnaA C-terminal" evidence="13">
    <location>
        <begin position="430"/>
        <end position="499"/>
    </location>
</feature>
<dbReference type="PRINTS" id="PR00051">
    <property type="entry name" value="DNAA"/>
</dbReference>
<feature type="region of interest" description="Domain IV, binds dsDNA" evidence="8">
    <location>
        <begin position="403"/>
        <end position="523"/>
    </location>
</feature>
<protein>
    <recommendedName>
        <fullName evidence="8 9">Chromosomal replication initiator protein DnaA</fullName>
    </recommendedName>
</protein>
<dbReference type="InterPro" id="IPR013159">
    <property type="entry name" value="DnaA_C"/>
</dbReference>
<accession>A0A2Z4FFW8</accession>
<dbReference type="InterPro" id="IPR020591">
    <property type="entry name" value="Chromosome_initiator_DnaA-like"/>
</dbReference>
<keyword evidence="5 8" id="KW-0067">ATP-binding</keyword>
<evidence type="ECO:0000313" key="14">
    <source>
        <dbReference type="EMBL" id="AWV87800.1"/>
    </source>
</evidence>
<organism evidence="14 15">
    <name type="scientific">Bradymonas sediminis</name>
    <dbReference type="NCBI Taxonomy" id="1548548"/>
    <lineage>
        <taxon>Bacteria</taxon>
        <taxon>Deltaproteobacteria</taxon>
        <taxon>Bradymonadales</taxon>
        <taxon>Bradymonadaceae</taxon>
        <taxon>Bradymonas</taxon>
    </lineage>
</organism>
<comment type="subcellular location">
    <subcellularLocation>
        <location evidence="8">Cytoplasm</location>
    </subcellularLocation>
</comment>
<comment type="caution">
    <text evidence="8">Lacks conserved residue(s) required for the propagation of feature annotation.</text>
</comment>
<keyword evidence="2 8" id="KW-0963">Cytoplasm</keyword>